<organism evidence="3 4">
    <name type="scientific">Moraxella lacunata</name>
    <dbReference type="NCBI Taxonomy" id="477"/>
    <lineage>
        <taxon>Bacteria</taxon>
        <taxon>Pseudomonadati</taxon>
        <taxon>Pseudomonadota</taxon>
        <taxon>Gammaproteobacteria</taxon>
        <taxon>Moraxellales</taxon>
        <taxon>Moraxellaceae</taxon>
        <taxon>Moraxella</taxon>
    </lineage>
</organism>
<feature type="domain" description="Zona occludens toxin N-terminal" evidence="1">
    <location>
        <begin position="2"/>
        <end position="85"/>
    </location>
</feature>
<gene>
    <name evidence="2" type="ORF">NCTC10359_00259</name>
    <name evidence="3" type="ORF">NCTC10359_00272</name>
</gene>
<dbReference type="EMBL" id="UGQU01000001">
    <property type="protein sequence ID" value="STZ55676.1"/>
    <property type="molecule type" value="Genomic_DNA"/>
</dbReference>
<evidence type="ECO:0000313" key="2">
    <source>
        <dbReference type="EMBL" id="STZ55663.1"/>
    </source>
</evidence>
<sequence length="244" mass="28039">MEEHRHAGLDIYLITQSPNYIHSHLFDLASPHYYVERALNLPQANVFKYNKAQKSPQSSAIKAKADDQFFISLGKKYGQYYKSSAEHNMKTQIPKKLKWGIGILFVLIAWTINSWNKAGWQVGTNRQADEVQTANTDDEVLDSVKSDDTSKEQTELKTLQDKRALEQYNRRIYLIDKQLPPDYEVIKSEPALQVRGVMKMGATCSAYNTYGDLIILTLQECEYYLNQVGRVHKAMPNENSQIQN</sequence>
<dbReference type="Gene3D" id="3.40.50.300">
    <property type="entry name" value="P-loop containing nucleotide triphosphate hydrolases"/>
    <property type="match status" value="1"/>
</dbReference>
<dbReference type="InterPro" id="IPR027417">
    <property type="entry name" value="P-loop_NTPase"/>
</dbReference>
<protein>
    <submittedName>
        <fullName evidence="3">Zonula occludens toxin</fullName>
    </submittedName>
</protein>
<accession>A0A378T815</accession>
<dbReference type="EMBL" id="UGQU01000001">
    <property type="protein sequence ID" value="STZ55663.1"/>
    <property type="molecule type" value="Genomic_DNA"/>
</dbReference>
<dbReference type="Pfam" id="PF05707">
    <property type="entry name" value="Zot"/>
    <property type="match status" value="1"/>
</dbReference>
<dbReference type="Proteomes" id="UP000254437">
    <property type="component" value="Unassembled WGS sequence"/>
</dbReference>
<evidence type="ECO:0000313" key="3">
    <source>
        <dbReference type="EMBL" id="STZ55676.1"/>
    </source>
</evidence>
<reference evidence="3 4" key="1">
    <citation type="submission" date="2018-06" db="EMBL/GenBank/DDBJ databases">
        <authorList>
            <consortium name="Pathogen Informatics"/>
            <person name="Doyle S."/>
        </authorList>
    </citation>
    <scope>NUCLEOTIDE SEQUENCE [LARGE SCALE GENOMIC DNA]</scope>
    <source>
        <strain evidence="3 4">NCTC10359</strain>
    </source>
</reference>
<proteinExistence type="predicted"/>
<dbReference type="AlphaFoldDB" id="A0A378T815"/>
<evidence type="ECO:0000259" key="1">
    <source>
        <dbReference type="Pfam" id="PF05707"/>
    </source>
</evidence>
<dbReference type="InterPro" id="IPR008900">
    <property type="entry name" value="Zot_N"/>
</dbReference>
<evidence type="ECO:0000313" key="4">
    <source>
        <dbReference type="Proteomes" id="UP000254437"/>
    </source>
</evidence>
<name>A0A378T815_MORLA</name>